<evidence type="ECO:0000256" key="3">
    <source>
        <dbReference type="ARBA" id="ARBA00022676"/>
    </source>
</evidence>
<comment type="pathway">
    <text evidence="1">Cell wall biogenesis; cell wall polysaccharide biosynthesis.</text>
</comment>
<dbReference type="InterPro" id="IPR001173">
    <property type="entry name" value="Glyco_trans_2-like"/>
</dbReference>
<dbReference type="PANTHER" id="PTHR43179">
    <property type="entry name" value="RHAMNOSYLTRANSFERASE WBBL"/>
    <property type="match status" value="1"/>
</dbReference>
<dbReference type="SUPFAM" id="SSF53448">
    <property type="entry name" value="Nucleotide-diphospho-sugar transferases"/>
    <property type="match status" value="1"/>
</dbReference>
<keyword evidence="3" id="KW-0328">Glycosyltransferase</keyword>
<dbReference type="Pfam" id="PF00535">
    <property type="entry name" value="Glycos_transf_2"/>
    <property type="match status" value="1"/>
</dbReference>
<dbReference type="InterPro" id="IPR029044">
    <property type="entry name" value="Nucleotide-diphossugar_trans"/>
</dbReference>
<evidence type="ECO:0000256" key="1">
    <source>
        <dbReference type="ARBA" id="ARBA00004776"/>
    </source>
</evidence>
<evidence type="ECO:0000313" key="6">
    <source>
        <dbReference type="EMBL" id="QIS23258.1"/>
    </source>
</evidence>
<feature type="domain" description="Glycosyltransferase 2-like" evidence="5">
    <location>
        <begin position="17"/>
        <end position="151"/>
    </location>
</feature>
<dbReference type="AlphaFoldDB" id="A0A6G9ZCJ3"/>
<evidence type="ECO:0000313" key="7">
    <source>
        <dbReference type="Proteomes" id="UP000500953"/>
    </source>
</evidence>
<protein>
    <submittedName>
        <fullName evidence="6">Glycosyltransferase</fullName>
    </submittedName>
</protein>
<comment type="similarity">
    <text evidence="2">Belongs to the glycosyltransferase 2 family.</text>
</comment>
<dbReference type="Proteomes" id="UP000500953">
    <property type="component" value="Chromosome"/>
</dbReference>
<dbReference type="PANTHER" id="PTHR43179:SF12">
    <property type="entry name" value="GALACTOFURANOSYLTRANSFERASE GLFT2"/>
    <property type="match status" value="1"/>
</dbReference>
<name>A0A6G9ZCJ3_9NOCA</name>
<dbReference type="RefSeq" id="WP_167490604.1">
    <property type="nucleotide sequence ID" value="NZ_CP046173.1"/>
</dbReference>
<evidence type="ECO:0000259" key="5">
    <source>
        <dbReference type="Pfam" id="PF00535"/>
    </source>
</evidence>
<sequence>MRQRDDFPTTSPIPAVTVVVPAHLSTETDLAHLDEQLAALAAQDYRGALEVLVADNGSPVDLRDHLAHSDFGDLKVRHVDASAERGAAAARNIGAAHADTPILLFCDHDDRVRPDWASRLVEFLGDDHDVVSSAVEGRTLNTANPRHAAEVPAPEDFLRTSSATAPTLLAGSMACRATVFRELGGFDSGYTANEDVEFGWRAHRAGYRTGFLPAALVAYRYRTTFRAGYRQGRARGIGLARLHRDHPRNGLPPIRFPVQLLTLAVLAVNPRLTTEERGLLLGITVGQTTGGLRYRTLRWW</sequence>
<evidence type="ECO:0000256" key="4">
    <source>
        <dbReference type="ARBA" id="ARBA00022679"/>
    </source>
</evidence>
<proteinExistence type="inferred from homology"/>
<accession>A0A6G9ZCJ3</accession>
<dbReference type="GO" id="GO:0016757">
    <property type="term" value="F:glycosyltransferase activity"/>
    <property type="evidence" value="ECO:0007669"/>
    <property type="project" value="UniProtKB-KW"/>
</dbReference>
<reference evidence="6 7" key="1">
    <citation type="journal article" date="2019" name="ACS Chem. Biol.">
        <title>Identification and Mobilization of a Cryptic Antibiotic Biosynthesis Gene Locus from a Human-Pathogenic Nocardia Isolate.</title>
        <authorList>
            <person name="Herisse M."/>
            <person name="Ishida K."/>
            <person name="Porter J.L."/>
            <person name="Howden B."/>
            <person name="Hertweck C."/>
            <person name="Stinear T.P."/>
            <person name="Pidot S.J."/>
        </authorList>
    </citation>
    <scope>NUCLEOTIDE SEQUENCE [LARGE SCALE GENOMIC DNA]</scope>
    <source>
        <strain evidence="6 7">AUSMDU00012715</strain>
    </source>
</reference>
<dbReference type="Gene3D" id="3.90.550.10">
    <property type="entry name" value="Spore Coat Polysaccharide Biosynthesis Protein SpsA, Chain A"/>
    <property type="match status" value="1"/>
</dbReference>
<gene>
    <name evidence="6" type="ORF">F6W96_37905</name>
</gene>
<organism evidence="6 7">
    <name type="scientific">Nocardia terpenica</name>
    <dbReference type="NCBI Taxonomy" id="455432"/>
    <lineage>
        <taxon>Bacteria</taxon>
        <taxon>Bacillati</taxon>
        <taxon>Actinomycetota</taxon>
        <taxon>Actinomycetes</taxon>
        <taxon>Mycobacteriales</taxon>
        <taxon>Nocardiaceae</taxon>
        <taxon>Nocardia</taxon>
    </lineage>
</organism>
<dbReference type="EMBL" id="CP046173">
    <property type="protein sequence ID" value="QIS23258.1"/>
    <property type="molecule type" value="Genomic_DNA"/>
</dbReference>
<evidence type="ECO:0000256" key="2">
    <source>
        <dbReference type="ARBA" id="ARBA00006739"/>
    </source>
</evidence>
<keyword evidence="4 6" id="KW-0808">Transferase</keyword>